<dbReference type="GO" id="GO:0005814">
    <property type="term" value="C:centriole"/>
    <property type="evidence" value="ECO:0007669"/>
    <property type="project" value="UniProtKB-SubCell"/>
</dbReference>
<dbReference type="InterPro" id="IPR051877">
    <property type="entry name" value="Centriole_BasalBody_StrucProt"/>
</dbReference>
<comment type="similarity">
    <text evidence="4">Belongs to the CEP135/TSGA10 family.</text>
</comment>
<dbReference type="Proteomes" id="UP001516400">
    <property type="component" value="Unassembled WGS sequence"/>
</dbReference>
<evidence type="ECO:0000313" key="8">
    <source>
        <dbReference type="Proteomes" id="UP001516400"/>
    </source>
</evidence>
<keyword evidence="2" id="KW-0963">Cytoplasm</keyword>
<proteinExistence type="inferred from homology"/>
<feature type="region of interest" description="Disordered" evidence="6">
    <location>
        <begin position="153"/>
        <end position="176"/>
    </location>
</feature>
<organism evidence="7 8">
    <name type="scientific">Cryptolaemus montrouzieri</name>
    <dbReference type="NCBI Taxonomy" id="559131"/>
    <lineage>
        <taxon>Eukaryota</taxon>
        <taxon>Metazoa</taxon>
        <taxon>Ecdysozoa</taxon>
        <taxon>Arthropoda</taxon>
        <taxon>Hexapoda</taxon>
        <taxon>Insecta</taxon>
        <taxon>Pterygota</taxon>
        <taxon>Neoptera</taxon>
        <taxon>Endopterygota</taxon>
        <taxon>Coleoptera</taxon>
        <taxon>Polyphaga</taxon>
        <taxon>Cucujiformia</taxon>
        <taxon>Coccinelloidea</taxon>
        <taxon>Coccinellidae</taxon>
        <taxon>Scymninae</taxon>
        <taxon>Scymnini</taxon>
        <taxon>Cryptolaemus</taxon>
    </lineage>
</organism>
<accession>A0ABD2MIQ5</accession>
<comment type="caution">
    <text evidence="7">The sequence shown here is derived from an EMBL/GenBank/DDBJ whole genome shotgun (WGS) entry which is preliminary data.</text>
</comment>
<name>A0ABD2MIQ5_9CUCU</name>
<keyword evidence="8" id="KW-1185">Reference proteome</keyword>
<evidence type="ECO:0000256" key="5">
    <source>
        <dbReference type="SAM" id="Coils"/>
    </source>
</evidence>
<dbReference type="PANTHER" id="PTHR20544:SF2">
    <property type="entry name" value="TESTIS SPECIFIC 10"/>
    <property type="match status" value="1"/>
</dbReference>
<keyword evidence="5" id="KW-0175">Coiled coil</keyword>
<dbReference type="AlphaFoldDB" id="A0ABD2MIQ5"/>
<dbReference type="EMBL" id="JABFTP020000001">
    <property type="protein sequence ID" value="KAL3266192.1"/>
    <property type="molecule type" value="Genomic_DNA"/>
</dbReference>
<evidence type="ECO:0000256" key="1">
    <source>
        <dbReference type="ARBA" id="ARBA00004114"/>
    </source>
</evidence>
<comment type="subcellular location">
    <subcellularLocation>
        <location evidence="1">Cytoplasm</location>
        <location evidence="1">Cytoskeleton</location>
        <location evidence="1">Microtubule organizing center</location>
        <location evidence="1">Centrosome</location>
        <location evidence="1">Centriole</location>
    </subcellularLocation>
</comment>
<protein>
    <submittedName>
        <fullName evidence="7">Uncharacterized protein</fullName>
    </submittedName>
</protein>
<evidence type="ECO:0000313" key="7">
    <source>
        <dbReference type="EMBL" id="KAL3266192.1"/>
    </source>
</evidence>
<evidence type="ECO:0000256" key="4">
    <source>
        <dbReference type="ARBA" id="ARBA00038123"/>
    </source>
</evidence>
<evidence type="ECO:0000256" key="3">
    <source>
        <dbReference type="ARBA" id="ARBA00023212"/>
    </source>
</evidence>
<evidence type="ECO:0000256" key="2">
    <source>
        <dbReference type="ARBA" id="ARBA00022490"/>
    </source>
</evidence>
<reference evidence="7 8" key="1">
    <citation type="journal article" date="2021" name="BMC Biol.">
        <title>Horizontally acquired antibacterial genes associated with adaptive radiation of ladybird beetles.</title>
        <authorList>
            <person name="Li H.S."/>
            <person name="Tang X.F."/>
            <person name="Huang Y.H."/>
            <person name="Xu Z.Y."/>
            <person name="Chen M.L."/>
            <person name="Du X.Y."/>
            <person name="Qiu B.Y."/>
            <person name="Chen P.T."/>
            <person name="Zhang W."/>
            <person name="Slipinski A."/>
            <person name="Escalona H.E."/>
            <person name="Waterhouse R.M."/>
            <person name="Zwick A."/>
            <person name="Pang H."/>
        </authorList>
    </citation>
    <scope>NUCLEOTIDE SEQUENCE [LARGE SCALE GENOMIC DNA]</scope>
    <source>
        <strain evidence="7">SYSU2018</strain>
    </source>
</reference>
<feature type="coiled-coil region" evidence="5">
    <location>
        <begin position="103"/>
        <end position="144"/>
    </location>
</feature>
<dbReference type="PANTHER" id="PTHR20544">
    <property type="entry name" value="CENTROSOMAL PROTEIN CEP135"/>
    <property type="match status" value="1"/>
</dbReference>
<gene>
    <name evidence="7" type="ORF">HHI36_010375</name>
</gene>
<keyword evidence="3" id="KW-0206">Cytoskeleton</keyword>
<sequence length="196" mass="23111">MKVCAQKRVDLKIKMEFKYMKVRKELDTLGYFKTLSLESVPLVEKLLEDLKTTTESLQKYMKIAQNAIQDKENLEVSTGPYKSDNAKLVKECNDLHLTFLNYRGQTERDIKELRKQILTLTEENNKLSHENDKLRTRLRETELDLMKSATTARKSLQGKRCGNRYRDQSNYSSPDEELLHENLEIRHELNELKRNS</sequence>
<evidence type="ECO:0000256" key="6">
    <source>
        <dbReference type="SAM" id="MobiDB-lite"/>
    </source>
</evidence>